<gene>
    <name evidence="1" type="ORF">DGUA_6G010910</name>
</gene>
<name>A0A3B0J815_DROGU</name>
<organism evidence="1 2">
    <name type="scientific">Drosophila guanche</name>
    <name type="common">Fruit fly</name>
    <dbReference type="NCBI Taxonomy" id="7266"/>
    <lineage>
        <taxon>Eukaryota</taxon>
        <taxon>Metazoa</taxon>
        <taxon>Ecdysozoa</taxon>
        <taxon>Arthropoda</taxon>
        <taxon>Hexapoda</taxon>
        <taxon>Insecta</taxon>
        <taxon>Pterygota</taxon>
        <taxon>Neoptera</taxon>
        <taxon>Endopterygota</taxon>
        <taxon>Diptera</taxon>
        <taxon>Brachycera</taxon>
        <taxon>Muscomorpha</taxon>
        <taxon>Ephydroidea</taxon>
        <taxon>Drosophilidae</taxon>
        <taxon>Drosophila</taxon>
        <taxon>Sophophora</taxon>
    </lineage>
</organism>
<sequence length="100" mass="11720">MAFTTIREFQFVVQRYKYNEQRIFCHTKVLPSPVTTVGKKSYNYHWVTPAKWKLIAGTCSIWWGSSLFGNCMHVVTSKSKWIPPNMRIPIQMTICQVLPH</sequence>
<proteinExistence type="predicted"/>
<accession>A0A3B0J815</accession>
<dbReference type="EMBL" id="OUUW01000003">
    <property type="protein sequence ID" value="SPP78287.1"/>
    <property type="molecule type" value="Genomic_DNA"/>
</dbReference>
<evidence type="ECO:0000313" key="2">
    <source>
        <dbReference type="Proteomes" id="UP000268350"/>
    </source>
</evidence>
<dbReference type="Proteomes" id="UP000268350">
    <property type="component" value="Unassembled WGS sequence"/>
</dbReference>
<dbReference type="AlphaFoldDB" id="A0A3B0J815"/>
<protein>
    <submittedName>
        <fullName evidence="1">Blast:Uncharacterized protein CG4951</fullName>
    </submittedName>
</protein>
<reference evidence="2" key="1">
    <citation type="submission" date="2018-01" db="EMBL/GenBank/DDBJ databases">
        <authorList>
            <person name="Alioto T."/>
            <person name="Alioto T."/>
        </authorList>
    </citation>
    <scope>NUCLEOTIDE SEQUENCE [LARGE SCALE GENOMIC DNA]</scope>
</reference>
<evidence type="ECO:0000313" key="1">
    <source>
        <dbReference type="EMBL" id="SPP78287.1"/>
    </source>
</evidence>
<keyword evidence="2" id="KW-1185">Reference proteome</keyword>